<dbReference type="AlphaFoldDB" id="A0A3E4H248"/>
<dbReference type="EMBL" id="QRXI01000012">
    <property type="protein sequence ID" value="RGT93420.1"/>
    <property type="molecule type" value="Genomic_DNA"/>
</dbReference>
<proteinExistence type="predicted"/>
<protein>
    <submittedName>
        <fullName evidence="1">Uncharacterized protein</fullName>
    </submittedName>
</protein>
<sequence length="140" mass="15548">MNKWPAHTCLKRNGSTCRINDRASRSRFYCSVSKCPAVPVFIPGTVGQHGTDDTRPSRFRKTIKGDFVKNSKRILYKVMTVSRVATDENSNSPAFHLTIPKQKDCKSRDCPKCPIVPILGRTGRGTAGQDVAAIKINQQN</sequence>
<accession>A0A3E4H248</accession>
<evidence type="ECO:0000313" key="2">
    <source>
        <dbReference type="Proteomes" id="UP000283833"/>
    </source>
</evidence>
<gene>
    <name evidence="1" type="ORF">DWX04_10825</name>
</gene>
<evidence type="ECO:0000313" key="1">
    <source>
        <dbReference type="EMBL" id="RGT93420.1"/>
    </source>
</evidence>
<comment type="caution">
    <text evidence="1">The sequence shown here is derived from an EMBL/GenBank/DDBJ whole genome shotgun (WGS) entry which is preliminary data.</text>
</comment>
<reference evidence="1 2" key="1">
    <citation type="submission" date="2018-08" db="EMBL/GenBank/DDBJ databases">
        <title>A genome reference for cultivated species of the human gut microbiota.</title>
        <authorList>
            <person name="Zou Y."/>
            <person name="Xue W."/>
            <person name="Luo G."/>
        </authorList>
    </citation>
    <scope>NUCLEOTIDE SEQUENCE [LARGE SCALE GENOMIC DNA]</scope>
    <source>
        <strain evidence="1 2">AF18-14</strain>
    </source>
</reference>
<dbReference type="Proteomes" id="UP000283833">
    <property type="component" value="Unassembled WGS sequence"/>
</dbReference>
<organism evidence="1 2">
    <name type="scientific">Phocaeicola vulgatus</name>
    <name type="common">Bacteroides vulgatus</name>
    <dbReference type="NCBI Taxonomy" id="821"/>
    <lineage>
        <taxon>Bacteria</taxon>
        <taxon>Pseudomonadati</taxon>
        <taxon>Bacteroidota</taxon>
        <taxon>Bacteroidia</taxon>
        <taxon>Bacteroidales</taxon>
        <taxon>Bacteroidaceae</taxon>
        <taxon>Phocaeicola</taxon>
    </lineage>
</organism>
<name>A0A3E4H248_PHOVU</name>